<keyword evidence="5" id="KW-0175">Coiled coil</keyword>
<dbReference type="GO" id="GO:0006508">
    <property type="term" value="P:proteolysis"/>
    <property type="evidence" value="ECO:0007669"/>
    <property type="project" value="UniProtKB-KW"/>
</dbReference>
<comment type="similarity">
    <text evidence="1">Belongs to the peptidase C40 family.</text>
</comment>
<dbReference type="PANTHER" id="PTHR47359">
    <property type="entry name" value="PEPTIDOGLYCAN DL-ENDOPEPTIDASE CWLO"/>
    <property type="match status" value="1"/>
</dbReference>
<keyword evidence="3" id="KW-0378">Hydrolase</keyword>
<dbReference type="PANTHER" id="PTHR47359:SF3">
    <property type="entry name" value="NLP_P60 DOMAIN-CONTAINING PROTEIN-RELATED"/>
    <property type="match status" value="1"/>
</dbReference>
<dbReference type="InterPro" id="IPR023346">
    <property type="entry name" value="Lysozyme-like_dom_sf"/>
</dbReference>
<evidence type="ECO:0000259" key="7">
    <source>
        <dbReference type="PROSITE" id="PS51935"/>
    </source>
</evidence>
<organism evidence="8 9">
    <name type="scientific">Fructilactobacillus fructivorans</name>
    <dbReference type="NCBI Taxonomy" id="1614"/>
    <lineage>
        <taxon>Bacteria</taxon>
        <taxon>Bacillati</taxon>
        <taxon>Bacillota</taxon>
        <taxon>Bacilli</taxon>
        <taxon>Lactobacillales</taxon>
        <taxon>Lactobacillaceae</taxon>
        <taxon>Fructilactobacillus</taxon>
    </lineage>
</organism>
<feature type="region of interest" description="Disordered" evidence="6">
    <location>
        <begin position="1326"/>
        <end position="1347"/>
    </location>
</feature>
<dbReference type="InterPro" id="IPR000064">
    <property type="entry name" value="NLP_P60_dom"/>
</dbReference>
<protein>
    <submittedName>
        <fullName evidence="8">Tape measure protein</fullName>
    </submittedName>
</protein>
<dbReference type="Proteomes" id="UP000327194">
    <property type="component" value="Chromosome"/>
</dbReference>
<name>A0AAE6P0C2_9LACO</name>
<accession>A0AAE6P0C2</accession>
<feature type="compositionally biased region" description="Polar residues" evidence="6">
    <location>
        <begin position="1338"/>
        <end position="1347"/>
    </location>
</feature>
<feature type="coiled-coil region" evidence="5">
    <location>
        <begin position="93"/>
        <end position="152"/>
    </location>
</feature>
<dbReference type="EMBL" id="CP045562">
    <property type="protein sequence ID" value="QFX92515.1"/>
    <property type="molecule type" value="Genomic_DNA"/>
</dbReference>
<dbReference type="InterPro" id="IPR013491">
    <property type="entry name" value="Tape_meas_N"/>
</dbReference>
<dbReference type="SUPFAM" id="SSF54001">
    <property type="entry name" value="Cysteine proteinases"/>
    <property type="match status" value="1"/>
</dbReference>
<keyword evidence="4" id="KW-0788">Thiol protease</keyword>
<dbReference type="PROSITE" id="PS51935">
    <property type="entry name" value="NLPC_P60"/>
    <property type="match status" value="1"/>
</dbReference>
<dbReference type="Pfam" id="PF20155">
    <property type="entry name" value="TMP_3"/>
    <property type="match status" value="1"/>
</dbReference>
<proteinExistence type="inferred from homology"/>
<evidence type="ECO:0000256" key="2">
    <source>
        <dbReference type="ARBA" id="ARBA00022670"/>
    </source>
</evidence>
<dbReference type="GO" id="GO:0008234">
    <property type="term" value="F:cysteine-type peptidase activity"/>
    <property type="evidence" value="ECO:0007669"/>
    <property type="project" value="UniProtKB-KW"/>
</dbReference>
<dbReference type="SUPFAM" id="SSF53955">
    <property type="entry name" value="Lysozyme-like"/>
    <property type="match status" value="1"/>
</dbReference>
<evidence type="ECO:0000313" key="8">
    <source>
        <dbReference type="EMBL" id="QFX92515.1"/>
    </source>
</evidence>
<sequence length="1594" mass="175828">MASKDVVNTLASKISLDVDDSDLYSLRNELRRTNAEWKNTEDRAKLAGNQSEKSAAKVGKQKDALIILRKELDQNKTALKNTTGSSKQDVKARQDYEKEIRKLNIQISKHSNYLEKDRKYEQYYKAGIEQSKKALEDDTKVHKSQIDRLNAEGKTVEATKKRYSSMQSTLEKQSSLYQKEKDYLERLKSSRGADSSEIAKQRVKVNELGTSMAKSKTQASELSNAVKKNSQNPFTRWNASLKETNSTGKKTESIFHSIVKANLATSTIRSAWNGITNHIGSALAAGQKFNNQQQQMGATWQTLSGTVKKSHAMVGTINDLSTATGQSVDTVNDLEQGFYHLHSNKGESDDMTKSMLNMADAVGLNGQQINSVTNDMVNGLSRGKANAGMLNQISQYFPMFREQLAKTKNVSVSDLNQMAKQGKISANDIEQVFSNLGNKKYGKAADRMLSTAIGSTRAIKAQVPRLMGDIEKPIQNMKNPLFLAASKWVSDKRTDNEFKKLGSSLSRGFDVITKAFSKVFTTKSISSGLDSMVNGVTKTVDRLSNNIAKNAKPITQFFRSVRSTGTSSFKLFLGTIKDLSAVFLPFLNFMAKHAKVFAPMIAGLTVITKLTKPLMGMKIASQVLGISSAVRKLTASETVMKGVTATLDALSSPWMAIPVAITAIITGLALLYKKVKPFRDFVNKYILKPLSSSFKWVNDQFKRFGHWMDHNSKKPKQKPVKIDTKGINKDLNGIKKDFSGSVNLVKKRAGEMGNNIAKGFKTASKNTRNTMQSLQKSTNGTVEKMRKNTPKQFKNMWNEANNLTKSAMKTQKDQNKLGSDFIHGRWSNLGKDVKNIAKDLWKEVKDVFKSGSTFAKDSTKSLQKSTRDTVNKMRKDTPKQYRNMWNDADNLTKSAMKTQKDQNKLGSDFIHGRWSNLGGDIKRIVRDMWKEVRNIFKGGFDFINDLSGGRLGKLTSQFSSTWHSIGKGWHSFWNGIGDFFKKIWNDIKKYAHSGMKGIIGSLNAGINGIDWVIHAFGGKSKTIKPIKYATGTGVSKRRPINKQTYAMLNDGKNVNGSNKETAILPNGNAFQPKEKNWTGLLPAGTEILNAEETNLMEQFTHFASGTGLFKGIHNAVNKASSVASGVGKSVSHFVGNVASSIKQKVSMAKNILKSPGKALTGLLKKPNGNGAIFSNFAKGMYNKMSGAAKSWWSQLWNTVDKVTGSGSASDFLNKAIKDSKGKHYVWGATGSNTFDCSGLITYVAKQFGKSLPHFSGSQYSSLPHVSEKNAQPGDLAYFGHGGSSHVGIVSGKNRMWSAQSPSAHPNIGYSPIHGFGEPLAGFAKIPGLSNKSSDKKNTNQSNQGIKNQVGNGFFNWMKKYLEPVLSGGNTKQPSGSHKDWLGEAGISPSDFGYYNYIINHESNWNPRATNPNGGAYGLPQSLPASKMASAGKDYRTNPITQLKWMKGYVKRYGGAKGAYDFWTRHHAYANGGIAQNHQVAEIAENNKPEMVIPMSAEKRPRGLQLMSEVVSKFAKDDPNLAQDNHSTNNQSANVIQEMNNKFDKLLKLIAVTNGLSEKQIQAIYQTSQSPKERYKMDARNQSISDYGNLLGGAY</sequence>
<evidence type="ECO:0000256" key="4">
    <source>
        <dbReference type="ARBA" id="ARBA00022807"/>
    </source>
</evidence>
<evidence type="ECO:0000256" key="6">
    <source>
        <dbReference type="SAM" id="MobiDB-lite"/>
    </source>
</evidence>
<feature type="domain" description="NlpC/P60" evidence="7">
    <location>
        <begin position="1205"/>
        <end position="1326"/>
    </location>
</feature>
<evidence type="ECO:0000313" key="9">
    <source>
        <dbReference type="Proteomes" id="UP000327194"/>
    </source>
</evidence>
<evidence type="ECO:0000256" key="5">
    <source>
        <dbReference type="SAM" id="Coils"/>
    </source>
</evidence>
<evidence type="ECO:0000256" key="3">
    <source>
        <dbReference type="ARBA" id="ARBA00022801"/>
    </source>
</evidence>
<dbReference type="KEGG" id="lfv:LF543_02620"/>
<keyword evidence="2" id="KW-0645">Protease</keyword>
<dbReference type="Gene3D" id="3.90.1720.10">
    <property type="entry name" value="endopeptidase domain like (from Nostoc punctiforme)"/>
    <property type="match status" value="1"/>
</dbReference>
<dbReference type="InterPro" id="IPR008258">
    <property type="entry name" value="Transglycosylase_SLT_dom_1"/>
</dbReference>
<gene>
    <name evidence="8" type="ORF">LF543_02620</name>
</gene>
<dbReference type="RefSeq" id="WP_010021647.1">
    <property type="nucleotide sequence ID" value="NZ_AZDS01000001.1"/>
</dbReference>
<dbReference type="Pfam" id="PF01464">
    <property type="entry name" value="SLT"/>
    <property type="match status" value="1"/>
</dbReference>
<dbReference type="InterPro" id="IPR051794">
    <property type="entry name" value="PG_Endopeptidase_C40"/>
</dbReference>
<evidence type="ECO:0000256" key="1">
    <source>
        <dbReference type="ARBA" id="ARBA00007074"/>
    </source>
</evidence>
<dbReference type="InterPro" id="IPR038765">
    <property type="entry name" value="Papain-like_cys_pep_sf"/>
</dbReference>
<dbReference type="NCBIfam" id="TIGR02675">
    <property type="entry name" value="tape_meas_nterm"/>
    <property type="match status" value="1"/>
</dbReference>
<reference evidence="8 9" key="1">
    <citation type="submission" date="2019-10" db="EMBL/GenBank/DDBJ databases">
        <title>Genome sequencing of Lactobacillus fructivorans.</title>
        <authorList>
            <person name="Kim K."/>
        </authorList>
    </citation>
    <scope>NUCLEOTIDE SEQUENCE [LARGE SCALE GENOMIC DNA]</scope>
    <source>
        <strain evidence="8 9">LF543</strain>
    </source>
</reference>
<dbReference type="Pfam" id="PF00877">
    <property type="entry name" value="NLPC_P60"/>
    <property type="match status" value="1"/>
</dbReference>